<dbReference type="EMBL" id="SHKY01000001">
    <property type="protein sequence ID" value="RZU53465.1"/>
    <property type="molecule type" value="Genomic_DNA"/>
</dbReference>
<feature type="compositionally biased region" description="Basic and acidic residues" evidence="1">
    <location>
        <begin position="9"/>
        <end position="24"/>
    </location>
</feature>
<comment type="caution">
    <text evidence="2">The sequence shown here is derived from an EMBL/GenBank/DDBJ whole genome shotgun (WGS) entry which is preliminary data.</text>
</comment>
<dbReference type="RefSeq" id="WP_130511949.1">
    <property type="nucleotide sequence ID" value="NZ_SHKY01000001.1"/>
</dbReference>
<protein>
    <submittedName>
        <fullName evidence="2">Uncharacterized protein</fullName>
    </submittedName>
</protein>
<proteinExistence type="predicted"/>
<evidence type="ECO:0000313" key="3">
    <source>
        <dbReference type="Proteomes" id="UP000292564"/>
    </source>
</evidence>
<keyword evidence="3" id="KW-1185">Reference proteome</keyword>
<reference evidence="2 3" key="1">
    <citation type="submission" date="2019-02" db="EMBL/GenBank/DDBJ databases">
        <title>Sequencing the genomes of 1000 actinobacteria strains.</title>
        <authorList>
            <person name="Klenk H.-P."/>
        </authorList>
    </citation>
    <scope>NUCLEOTIDE SEQUENCE [LARGE SCALE GENOMIC DNA]</scope>
    <source>
        <strain evidence="2 3">DSM 45162</strain>
    </source>
</reference>
<evidence type="ECO:0000256" key="1">
    <source>
        <dbReference type="SAM" id="MobiDB-lite"/>
    </source>
</evidence>
<name>A0A4Q7ZSI2_9ACTN</name>
<evidence type="ECO:0000313" key="2">
    <source>
        <dbReference type="EMBL" id="RZU53465.1"/>
    </source>
</evidence>
<gene>
    <name evidence="2" type="ORF">EV385_5392</name>
</gene>
<organism evidence="2 3">
    <name type="scientific">Krasilnikovia cinnamomea</name>
    <dbReference type="NCBI Taxonomy" id="349313"/>
    <lineage>
        <taxon>Bacteria</taxon>
        <taxon>Bacillati</taxon>
        <taxon>Actinomycetota</taxon>
        <taxon>Actinomycetes</taxon>
        <taxon>Micromonosporales</taxon>
        <taxon>Micromonosporaceae</taxon>
        <taxon>Krasilnikovia</taxon>
    </lineage>
</organism>
<accession>A0A4Q7ZSI2</accession>
<feature type="region of interest" description="Disordered" evidence="1">
    <location>
        <begin position="1"/>
        <end position="24"/>
    </location>
</feature>
<dbReference type="Proteomes" id="UP000292564">
    <property type="component" value="Unassembled WGS sequence"/>
</dbReference>
<sequence length="126" mass="13339">MGDSSGPGHEPKLTVDDERMRNAATRLREVPPILDSAQGPLPNITVRAGAFAEGEALTKTIHGTLTDFVGILELGQLTFEDLAGGLEKAVVILTDSDKKNDGEATEPFTMIDNRYTTSAGVDPKGS</sequence>
<dbReference type="AlphaFoldDB" id="A0A4Q7ZSI2"/>